<feature type="domain" description="ATPase BadF/BadG/BcrA/BcrD type" evidence="5">
    <location>
        <begin position="41"/>
        <end position="250"/>
    </location>
</feature>
<dbReference type="GO" id="GO:0046872">
    <property type="term" value="F:metal ion binding"/>
    <property type="evidence" value="ECO:0007669"/>
    <property type="project" value="UniProtKB-KW"/>
</dbReference>
<dbReference type="InterPro" id="IPR051805">
    <property type="entry name" value="Dehydratase_Activator_Redct"/>
</dbReference>
<organism evidence="7 8">
    <name type="scientific">Pelotomaculum propionicicum</name>
    <dbReference type="NCBI Taxonomy" id="258475"/>
    <lineage>
        <taxon>Bacteria</taxon>
        <taxon>Bacillati</taxon>
        <taxon>Bacillota</taxon>
        <taxon>Clostridia</taxon>
        <taxon>Eubacteriales</taxon>
        <taxon>Desulfotomaculaceae</taxon>
        <taxon>Pelotomaculum</taxon>
    </lineage>
</organism>
<dbReference type="InterPro" id="IPR043129">
    <property type="entry name" value="ATPase_NBD"/>
</dbReference>
<dbReference type="GO" id="GO:0016787">
    <property type="term" value="F:hydrolase activity"/>
    <property type="evidence" value="ECO:0007669"/>
    <property type="project" value="UniProtKB-KW"/>
</dbReference>
<proteinExistence type="predicted"/>
<feature type="domain" description="DUF2229" evidence="6">
    <location>
        <begin position="664"/>
        <end position="877"/>
    </location>
</feature>
<keyword evidence="2" id="KW-0479">Metal-binding</keyword>
<dbReference type="InterPro" id="IPR002731">
    <property type="entry name" value="ATPase_BadF"/>
</dbReference>
<dbReference type="Pfam" id="PF01869">
    <property type="entry name" value="BcrAD_BadFG"/>
    <property type="match status" value="2"/>
</dbReference>
<evidence type="ECO:0000259" key="5">
    <source>
        <dbReference type="Pfam" id="PF01869"/>
    </source>
</evidence>
<keyword evidence="4" id="KW-0411">Iron-sulfur</keyword>
<dbReference type="RefSeq" id="WP_134213189.1">
    <property type="nucleotide sequence ID" value="NZ_QFFZ01000010.1"/>
</dbReference>
<dbReference type="SUPFAM" id="SSF53067">
    <property type="entry name" value="Actin-like ATPase domain"/>
    <property type="match status" value="2"/>
</dbReference>
<dbReference type="Pfam" id="PF09989">
    <property type="entry name" value="DUF2229"/>
    <property type="match status" value="1"/>
</dbReference>
<comment type="cofactor">
    <cofactor evidence="1">
        <name>[4Fe-4S] cluster</name>
        <dbReference type="ChEBI" id="CHEBI:49883"/>
    </cofactor>
</comment>
<evidence type="ECO:0000313" key="8">
    <source>
        <dbReference type="Proteomes" id="UP000297597"/>
    </source>
</evidence>
<keyword evidence="8" id="KW-1185">Reference proteome</keyword>
<dbReference type="CDD" id="cd24035">
    <property type="entry name" value="ASKHA_NBD_O66634-like_rpt2"/>
    <property type="match status" value="1"/>
</dbReference>
<dbReference type="InterPro" id="IPR008275">
    <property type="entry name" value="CoA_E_activase_dom"/>
</dbReference>
<protein>
    <submittedName>
        <fullName evidence="7">2-hydroxyisocaproyl-CoA dehydratase activator</fullName>
        <ecNumber evidence="7">3.-.-.-</ecNumber>
    </submittedName>
</protein>
<evidence type="ECO:0000259" key="6">
    <source>
        <dbReference type="Pfam" id="PF09989"/>
    </source>
</evidence>
<name>A0A4Y7RT76_9FIRM</name>
<evidence type="ECO:0000256" key="1">
    <source>
        <dbReference type="ARBA" id="ARBA00001966"/>
    </source>
</evidence>
<keyword evidence="7" id="KW-0378">Hydrolase</keyword>
<dbReference type="Proteomes" id="UP000297597">
    <property type="component" value="Unassembled WGS sequence"/>
</dbReference>
<dbReference type="PANTHER" id="PTHR32329">
    <property type="entry name" value="BIFUNCTIONAL PROTEIN [INCLUDES 2-HYDROXYACYL-COA DEHYDRATASE (N-TER) AND ITS ACTIVATOR DOMAIN (C_TERM)-RELATED"/>
    <property type="match status" value="1"/>
</dbReference>
<evidence type="ECO:0000256" key="4">
    <source>
        <dbReference type="ARBA" id="ARBA00023014"/>
    </source>
</evidence>
<evidence type="ECO:0000256" key="2">
    <source>
        <dbReference type="ARBA" id="ARBA00022723"/>
    </source>
</evidence>
<evidence type="ECO:0000256" key="3">
    <source>
        <dbReference type="ARBA" id="ARBA00023004"/>
    </source>
</evidence>
<keyword evidence="3" id="KW-0408">Iron</keyword>
<dbReference type="EC" id="3.-.-.-" evidence="7"/>
<dbReference type="CDD" id="cd24034">
    <property type="entry name" value="ASKHA_NBD_O66634-like_rpt1"/>
    <property type="match status" value="1"/>
</dbReference>
<dbReference type="PANTHER" id="PTHR32329:SF7">
    <property type="entry name" value="ACTIVATOR OF 2-HYDROXYACYL-COA-HYDRATASE"/>
    <property type="match status" value="1"/>
</dbReference>
<dbReference type="OrthoDB" id="9802715at2"/>
<comment type="caution">
    <text evidence="7">The sequence shown here is derived from an EMBL/GenBank/DDBJ whole genome shotgun (WGS) entry which is preliminary data.</text>
</comment>
<dbReference type="EMBL" id="QFFZ01000010">
    <property type="protein sequence ID" value="TEB11956.1"/>
    <property type="molecule type" value="Genomic_DNA"/>
</dbReference>
<dbReference type="Gene3D" id="3.30.420.40">
    <property type="match status" value="4"/>
</dbReference>
<feature type="domain" description="ATPase BadF/BadG/BcrA/BcrD type" evidence="5">
    <location>
        <begin position="303"/>
        <end position="554"/>
    </location>
</feature>
<gene>
    <name evidence="7" type="primary">hadI_1</name>
    <name evidence="7" type="ORF">Pmgp_01323</name>
</gene>
<dbReference type="GO" id="GO:0051536">
    <property type="term" value="F:iron-sulfur cluster binding"/>
    <property type="evidence" value="ECO:0007669"/>
    <property type="project" value="UniProtKB-KW"/>
</dbReference>
<evidence type="ECO:0000313" key="7">
    <source>
        <dbReference type="EMBL" id="TEB11956.1"/>
    </source>
</evidence>
<accession>A0A4Y7RT76</accession>
<dbReference type="InterPro" id="IPR018709">
    <property type="entry name" value="CoA_activase_DUF2229"/>
</dbReference>
<reference evidence="7 8" key="1">
    <citation type="journal article" date="2018" name="Environ. Microbiol.">
        <title>Novel energy conservation strategies and behaviour of Pelotomaculum schinkii driving syntrophic propionate catabolism.</title>
        <authorList>
            <person name="Hidalgo-Ahumada C.A.P."/>
            <person name="Nobu M.K."/>
            <person name="Narihiro T."/>
            <person name="Tamaki H."/>
            <person name="Liu W.T."/>
            <person name="Kamagata Y."/>
            <person name="Stams A.J.M."/>
            <person name="Imachi H."/>
            <person name="Sousa D.Z."/>
        </authorList>
    </citation>
    <scope>NUCLEOTIDE SEQUENCE [LARGE SCALE GENOMIC DNA]</scope>
    <source>
        <strain evidence="7 8">MGP</strain>
    </source>
</reference>
<sequence length="1455" mass="159564">MKALGLCIGASNISLVLLEKDQHHHISVLETRTAPHEGNPRGAIMNMADAALLRSVDRVAVTGRKLKSKLNASAISEPEAVEQAFAFIKEEYRGADVIVSAGGETFIAYKLDREGKITNVFTGNKCASGTGEFFLQQIKRMDLGIEEAVSIADLDNPYRVAGRCSVFCKSDCTHALNKGAPKERVAAGLCEMMAVKVQELLKKTEYDTVLVVGGASANTAMINFLKKEIDKLYIPEEARYFEALGAALWALDTETIPVARPENLFKAGEGSFTYLPAIKDFTSKVDFKETFRQEAQKGDTCIIGLDVGSTTTKAVVMRAGDNAILASCYLRTNGDPIGASRQCYREVSRQLKEEVHITGLGVTGSGRQIAGLHALTPAVINEIIAHAAAAVYFDPLVDTIFEIGGQDAKYTYITNGVASDYAMNEACSAGTGSFLEEAARESLYISTEEIGDIALTSDRPLNFSDQCAAFISSDIKSAIQEGAEVRDLAAGLVYSICLNYINRVKGNRAVGRKVFMQGGVCYNKAVPAAMAALTGKDIIVPPEPGLMGAFGVALEVKNKLALGLLKPASYDLEELAARDISYGEPFTCAGGKEKCDRKCSINRIKILGKFYPFGGACNKYVNLVREQKEPDLEKFDLVNLRERLVFKKFGTERGKRLLPPNHKTVALNNSLLTNTLFPLYYNFFTALGFDLLLGEDIDAVGVERRGAEFCYPVEIAHGSLMGLLKKNPDVFFLPHVGSLPVEKGIDTSVTCPFVQSEPYYLQTAFDELKGKLLLTPVFNFAGGYEQEQGSFVNIGRQLGVSAKAAKEAFSLAVQAQRDFHDECKRIGLAFLEDLAKHPEETAVALFGRPYNAFTKKANMGIPQKFATRGYRIIPYDFLPYGDEDTFENMFWAQGQMNLKAARFVSRHPQLFATYITNFSCGPDSFIVSFFRDIMGDKPSLTLELDSHSADAGLDTRVEAFLDVVKSYIETGRREKAAGQEKFKPASVVTDGDKTWVVDSGGKRYSLNNPRVHVLMPSMGDLGSKLLAASLRHFGINTTAVPAPASRELKIGKGYASCKECLPLILTVGSLFDYLEKRENGDELLVYFMPTSSGPCRFGQYNVLIKSLIEKMKLKDVTQISLTCENSYAGLGTGFTIRAWQAVIIGDVLEEIYSAILTIARDKDSALGVFNDVCARIIRSVEKDDWKGLKENLREAARTLQTIKKERPLAQTPKAALVGEIYVRRDGFSRQYLVERLAGRGIMVKTAPIAEWVYFCDYLMKNNLNAGSNKKGFIGSYIEQFFKNMYERTIKGIFSHSGLYEAHMVDVEKMIDNVSALISPKLTVETILTAGAAVTEVVEEVAGVISIGPFGCMPSRIAEAVLNAKMSETKIATAGDRELVARVMQRCPSLPFLAVETDGNAFPQVIEAKLEIFCLQVKRLHDRIQEVKAKGAYGKVAGAERIGECQGILNNLRKAR</sequence>
<dbReference type="NCBIfam" id="TIGR00241">
    <property type="entry name" value="CoA_E_activ"/>
    <property type="match status" value="1"/>
</dbReference>